<name>K3X6J1_GLOUD</name>
<accession>K3X6J1</accession>
<evidence type="ECO:0000313" key="2">
    <source>
        <dbReference type="EnsemblProtists" id="PYU1_T012840"/>
    </source>
</evidence>
<reference evidence="2" key="3">
    <citation type="submission" date="2015-02" db="UniProtKB">
        <authorList>
            <consortium name="EnsemblProtists"/>
        </authorList>
    </citation>
    <scope>IDENTIFICATION</scope>
    <source>
        <strain evidence="2">DAOM BR144</strain>
    </source>
</reference>
<feature type="compositionally biased region" description="Low complexity" evidence="1">
    <location>
        <begin position="105"/>
        <end position="123"/>
    </location>
</feature>
<dbReference type="eggNOG" id="KOG0032">
    <property type="taxonomic scope" value="Eukaryota"/>
</dbReference>
<proteinExistence type="predicted"/>
<dbReference type="EMBL" id="GL376581">
    <property type="status" value="NOT_ANNOTATED_CDS"/>
    <property type="molecule type" value="Genomic_DNA"/>
</dbReference>
<sequence>MGGFEVVKYSRNGLPHRTKLRLSNDGKSIAWQPKLFKRGLLRYQNARTISSLFGITKDNNSSSHPQLHVPQVNRLSSCEVVCGGKHGEPSLDDDGDTDRRKSALSSTGSNSSNNSSTSDGSSTSEKKLWWKSFRRDRGKAERTASGGFSLSFTTRSSASSFEGSYVSPSPGRVSSATVPVAPLPDKLDDSVHLSDIRAMLTGDQSEFFMAHKSNLPYGCKRAVDPGCVLSVTTRFRELHLEFQNEEVRDGFAYLLEQATLPLQKTVAEEESRYANVSRVSSSEKDDETTELKAQTNSLTNASKMTENMTTTMKVNNKFPY</sequence>
<organism evidence="2 3">
    <name type="scientific">Globisporangium ultimum (strain ATCC 200006 / CBS 805.95 / DAOM BR144)</name>
    <name type="common">Pythium ultimum</name>
    <dbReference type="NCBI Taxonomy" id="431595"/>
    <lineage>
        <taxon>Eukaryota</taxon>
        <taxon>Sar</taxon>
        <taxon>Stramenopiles</taxon>
        <taxon>Oomycota</taxon>
        <taxon>Peronosporomycetes</taxon>
        <taxon>Pythiales</taxon>
        <taxon>Pythiaceae</taxon>
        <taxon>Globisporangium</taxon>
    </lineage>
</organism>
<reference evidence="3" key="2">
    <citation type="submission" date="2010-04" db="EMBL/GenBank/DDBJ databases">
        <authorList>
            <person name="Buell R."/>
            <person name="Hamilton J."/>
            <person name="Hostetler J."/>
        </authorList>
    </citation>
    <scope>NUCLEOTIDE SEQUENCE [LARGE SCALE GENOMIC DNA]</scope>
    <source>
        <strain evidence="3">DAOM:BR144</strain>
    </source>
</reference>
<dbReference type="HOGENOM" id="CLU_766385_0_0_1"/>
<evidence type="ECO:0000313" key="3">
    <source>
        <dbReference type="Proteomes" id="UP000019132"/>
    </source>
</evidence>
<dbReference type="STRING" id="431595.K3X6J1"/>
<dbReference type="EnsemblProtists" id="PYU1_T012840">
    <property type="protein sequence ID" value="PYU1_T012840"/>
    <property type="gene ID" value="PYU1_G012813"/>
</dbReference>
<dbReference type="InParanoid" id="K3X6J1"/>
<keyword evidence="3" id="KW-1185">Reference proteome</keyword>
<dbReference type="AlphaFoldDB" id="K3X6J1"/>
<feature type="region of interest" description="Disordered" evidence="1">
    <location>
        <begin position="86"/>
        <end position="123"/>
    </location>
</feature>
<reference evidence="3" key="1">
    <citation type="journal article" date="2010" name="Genome Biol.">
        <title>Genome sequence of the necrotrophic plant pathogen Pythium ultimum reveals original pathogenicity mechanisms and effector repertoire.</title>
        <authorList>
            <person name="Levesque C.A."/>
            <person name="Brouwer H."/>
            <person name="Cano L."/>
            <person name="Hamilton J.P."/>
            <person name="Holt C."/>
            <person name="Huitema E."/>
            <person name="Raffaele S."/>
            <person name="Robideau G.P."/>
            <person name="Thines M."/>
            <person name="Win J."/>
            <person name="Zerillo M.M."/>
            <person name="Beakes G.W."/>
            <person name="Boore J.L."/>
            <person name="Busam D."/>
            <person name="Dumas B."/>
            <person name="Ferriera S."/>
            <person name="Fuerstenberg S.I."/>
            <person name="Gachon C.M."/>
            <person name="Gaulin E."/>
            <person name="Govers F."/>
            <person name="Grenville-Briggs L."/>
            <person name="Horner N."/>
            <person name="Hostetler J."/>
            <person name="Jiang R.H."/>
            <person name="Johnson J."/>
            <person name="Krajaejun T."/>
            <person name="Lin H."/>
            <person name="Meijer H.J."/>
            <person name="Moore B."/>
            <person name="Morris P."/>
            <person name="Phuntmart V."/>
            <person name="Puiu D."/>
            <person name="Shetty J."/>
            <person name="Stajich J.E."/>
            <person name="Tripathy S."/>
            <person name="Wawra S."/>
            <person name="van West P."/>
            <person name="Whitty B.R."/>
            <person name="Coutinho P.M."/>
            <person name="Henrissat B."/>
            <person name="Martin F."/>
            <person name="Thomas P.D."/>
            <person name="Tyler B.M."/>
            <person name="De Vries R.P."/>
            <person name="Kamoun S."/>
            <person name="Yandell M."/>
            <person name="Tisserat N."/>
            <person name="Buell C.R."/>
        </authorList>
    </citation>
    <scope>NUCLEOTIDE SEQUENCE</scope>
    <source>
        <strain evidence="3">DAOM:BR144</strain>
    </source>
</reference>
<dbReference type="VEuPathDB" id="FungiDB:PYU1_G012813"/>
<protein>
    <submittedName>
        <fullName evidence="2">Uncharacterized protein</fullName>
    </submittedName>
</protein>
<dbReference type="Proteomes" id="UP000019132">
    <property type="component" value="Unassembled WGS sequence"/>
</dbReference>
<evidence type="ECO:0000256" key="1">
    <source>
        <dbReference type="SAM" id="MobiDB-lite"/>
    </source>
</evidence>